<reference evidence="3 4" key="1">
    <citation type="journal article" date="2017" name="Mol. Plant">
        <title>The Genome of Medicinal Plant Macleaya cordata Provides New Insights into Benzylisoquinoline Alkaloids Metabolism.</title>
        <authorList>
            <person name="Liu X."/>
            <person name="Liu Y."/>
            <person name="Huang P."/>
            <person name="Ma Y."/>
            <person name="Qing Z."/>
            <person name="Tang Q."/>
            <person name="Cao H."/>
            <person name="Cheng P."/>
            <person name="Zheng Y."/>
            <person name="Yuan Z."/>
            <person name="Zhou Y."/>
            <person name="Liu J."/>
            <person name="Tang Z."/>
            <person name="Zhuo Y."/>
            <person name="Zhang Y."/>
            <person name="Yu L."/>
            <person name="Huang J."/>
            <person name="Yang P."/>
            <person name="Peng Q."/>
            <person name="Zhang J."/>
            <person name="Jiang W."/>
            <person name="Zhang Z."/>
            <person name="Lin K."/>
            <person name="Ro D.K."/>
            <person name="Chen X."/>
            <person name="Xiong X."/>
            <person name="Shang Y."/>
            <person name="Huang S."/>
            <person name="Zeng J."/>
        </authorList>
    </citation>
    <scope>NUCLEOTIDE SEQUENCE [LARGE SCALE GENOMIC DNA]</scope>
    <source>
        <strain evidence="4">cv. BLH2017</strain>
        <tissue evidence="3">Root</tissue>
    </source>
</reference>
<feature type="chain" id="PRO_5012216634" description="Secreted protein" evidence="2">
    <location>
        <begin position="23"/>
        <end position="95"/>
    </location>
</feature>
<evidence type="ECO:0000313" key="4">
    <source>
        <dbReference type="Proteomes" id="UP000195402"/>
    </source>
</evidence>
<proteinExistence type="predicted"/>
<evidence type="ECO:0000256" key="2">
    <source>
        <dbReference type="SAM" id="SignalP"/>
    </source>
</evidence>
<protein>
    <recommendedName>
        <fullName evidence="5">Secreted protein</fullName>
    </recommendedName>
</protein>
<keyword evidence="4" id="KW-1185">Reference proteome</keyword>
<organism evidence="3 4">
    <name type="scientific">Macleaya cordata</name>
    <name type="common">Five-seeded plume-poppy</name>
    <name type="synonym">Bocconia cordata</name>
    <dbReference type="NCBI Taxonomy" id="56857"/>
    <lineage>
        <taxon>Eukaryota</taxon>
        <taxon>Viridiplantae</taxon>
        <taxon>Streptophyta</taxon>
        <taxon>Embryophyta</taxon>
        <taxon>Tracheophyta</taxon>
        <taxon>Spermatophyta</taxon>
        <taxon>Magnoliopsida</taxon>
        <taxon>Ranunculales</taxon>
        <taxon>Papaveraceae</taxon>
        <taxon>Papaveroideae</taxon>
        <taxon>Macleaya</taxon>
    </lineage>
</organism>
<keyword evidence="2" id="KW-0732">Signal</keyword>
<keyword evidence="1" id="KW-0472">Membrane</keyword>
<name>A0A200R6S4_MACCD</name>
<sequence length="95" mass="10968">MLVVVAAATMRWRFWFVAVVMGRTCSVEHSLQNFRCLHLYFSPPTCRAMAIDVSPPQFPTSPPPPPPPPPYPLPFFFFFFFFFFSSSIGYFSFLT</sequence>
<gene>
    <name evidence="3" type="ORF">BVC80_1833g23</name>
</gene>
<evidence type="ECO:0008006" key="5">
    <source>
        <dbReference type="Google" id="ProtNLM"/>
    </source>
</evidence>
<feature type="signal peptide" evidence="2">
    <location>
        <begin position="1"/>
        <end position="22"/>
    </location>
</feature>
<dbReference type="InParanoid" id="A0A200R6S4"/>
<evidence type="ECO:0000313" key="3">
    <source>
        <dbReference type="EMBL" id="OVA18373.1"/>
    </source>
</evidence>
<comment type="caution">
    <text evidence="3">The sequence shown here is derived from an EMBL/GenBank/DDBJ whole genome shotgun (WGS) entry which is preliminary data.</text>
</comment>
<feature type="transmembrane region" description="Helical" evidence="1">
    <location>
        <begin position="71"/>
        <end position="93"/>
    </location>
</feature>
<keyword evidence="1" id="KW-1133">Transmembrane helix</keyword>
<dbReference type="AlphaFoldDB" id="A0A200R6S4"/>
<accession>A0A200R6S4</accession>
<dbReference type="EMBL" id="MVGT01000436">
    <property type="protein sequence ID" value="OVA18373.1"/>
    <property type="molecule type" value="Genomic_DNA"/>
</dbReference>
<dbReference type="Proteomes" id="UP000195402">
    <property type="component" value="Unassembled WGS sequence"/>
</dbReference>
<keyword evidence="1" id="KW-0812">Transmembrane</keyword>
<evidence type="ECO:0000256" key="1">
    <source>
        <dbReference type="SAM" id="Phobius"/>
    </source>
</evidence>